<keyword evidence="6" id="KW-1185">Reference proteome</keyword>
<dbReference type="Pfam" id="PF00440">
    <property type="entry name" value="TetR_N"/>
    <property type="match status" value="1"/>
</dbReference>
<feature type="DNA-binding region" description="H-T-H motif" evidence="3">
    <location>
        <begin position="34"/>
        <end position="53"/>
    </location>
</feature>
<keyword evidence="1" id="KW-0175">Coiled coil</keyword>
<dbReference type="SUPFAM" id="SSF46689">
    <property type="entry name" value="Homeodomain-like"/>
    <property type="match status" value="1"/>
</dbReference>
<evidence type="ECO:0000259" key="4">
    <source>
        <dbReference type="PROSITE" id="PS50977"/>
    </source>
</evidence>
<comment type="caution">
    <text evidence="5">The sequence shown here is derived from an EMBL/GenBank/DDBJ whole genome shotgun (WGS) entry which is preliminary data.</text>
</comment>
<accession>A0A839UKH4</accession>
<dbReference type="InterPro" id="IPR041490">
    <property type="entry name" value="KstR2_TetR_C"/>
</dbReference>
<dbReference type="Pfam" id="PF17932">
    <property type="entry name" value="TetR_C_24"/>
    <property type="match status" value="1"/>
</dbReference>
<dbReference type="InterPro" id="IPR050109">
    <property type="entry name" value="HTH-type_TetR-like_transc_reg"/>
</dbReference>
<dbReference type="RefSeq" id="WP_183909577.1">
    <property type="nucleotide sequence ID" value="NZ_JACHXZ010000002.1"/>
</dbReference>
<dbReference type="PANTHER" id="PTHR30055">
    <property type="entry name" value="HTH-TYPE TRANSCRIPTIONAL REGULATOR RUTR"/>
    <property type="match status" value="1"/>
</dbReference>
<dbReference type="PROSITE" id="PS50977">
    <property type="entry name" value="HTH_TETR_2"/>
    <property type="match status" value="1"/>
</dbReference>
<dbReference type="PRINTS" id="PR00455">
    <property type="entry name" value="HTHTETR"/>
</dbReference>
<dbReference type="AlphaFoldDB" id="A0A839UKH4"/>
<dbReference type="Gene3D" id="1.10.357.10">
    <property type="entry name" value="Tetracycline Repressor, domain 2"/>
    <property type="match status" value="1"/>
</dbReference>
<evidence type="ECO:0000256" key="1">
    <source>
        <dbReference type="ARBA" id="ARBA00023054"/>
    </source>
</evidence>
<evidence type="ECO:0000256" key="3">
    <source>
        <dbReference type="PROSITE-ProRule" id="PRU00335"/>
    </source>
</evidence>
<evidence type="ECO:0000313" key="5">
    <source>
        <dbReference type="EMBL" id="MBB3168133.1"/>
    </source>
</evidence>
<feature type="domain" description="HTH tetR-type" evidence="4">
    <location>
        <begin position="11"/>
        <end position="71"/>
    </location>
</feature>
<dbReference type="InterPro" id="IPR001647">
    <property type="entry name" value="HTH_TetR"/>
</dbReference>
<dbReference type="InterPro" id="IPR036271">
    <property type="entry name" value="Tet_transcr_reg_TetR-rel_C_sf"/>
</dbReference>
<dbReference type="EMBL" id="JACHXZ010000002">
    <property type="protein sequence ID" value="MBB3168133.1"/>
    <property type="molecule type" value="Genomic_DNA"/>
</dbReference>
<dbReference type="GO" id="GO:0003700">
    <property type="term" value="F:DNA-binding transcription factor activity"/>
    <property type="evidence" value="ECO:0007669"/>
    <property type="project" value="TreeGrafter"/>
</dbReference>
<gene>
    <name evidence="5" type="ORF">FHS30_001317</name>
</gene>
<organism evidence="5 6">
    <name type="scientific">Simiduia aestuariiviva</name>
    <dbReference type="NCBI Taxonomy" id="1510459"/>
    <lineage>
        <taxon>Bacteria</taxon>
        <taxon>Pseudomonadati</taxon>
        <taxon>Pseudomonadota</taxon>
        <taxon>Gammaproteobacteria</taxon>
        <taxon>Cellvibrionales</taxon>
        <taxon>Cellvibrionaceae</taxon>
        <taxon>Simiduia</taxon>
    </lineage>
</organism>
<name>A0A839UKH4_9GAMM</name>
<protein>
    <submittedName>
        <fullName evidence="5">AcrR family transcriptional regulator</fullName>
    </submittedName>
</protein>
<reference evidence="5 6" key="1">
    <citation type="submission" date="2020-08" db="EMBL/GenBank/DDBJ databases">
        <title>Genomic Encyclopedia of Type Strains, Phase III (KMG-III): the genomes of soil and plant-associated and newly described type strains.</title>
        <authorList>
            <person name="Whitman W."/>
        </authorList>
    </citation>
    <scope>NUCLEOTIDE SEQUENCE [LARGE SCALE GENOMIC DNA]</scope>
    <source>
        <strain evidence="5 6">CECT 8571</strain>
    </source>
</reference>
<proteinExistence type="predicted"/>
<dbReference type="Proteomes" id="UP000559987">
    <property type="component" value="Unassembled WGS sequence"/>
</dbReference>
<keyword evidence="2 3" id="KW-0238">DNA-binding</keyword>
<dbReference type="SUPFAM" id="SSF48498">
    <property type="entry name" value="Tetracyclin repressor-like, C-terminal domain"/>
    <property type="match status" value="1"/>
</dbReference>
<evidence type="ECO:0000313" key="6">
    <source>
        <dbReference type="Proteomes" id="UP000559987"/>
    </source>
</evidence>
<dbReference type="GO" id="GO:0000976">
    <property type="term" value="F:transcription cis-regulatory region binding"/>
    <property type="evidence" value="ECO:0007669"/>
    <property type="project" value="TreeGrafter"/>
</dbReference>
<sequence length="194" mass="21762">MTSDRVLENQQSAKGRVLRVAASLFRERGFARTTVRDIAAEVGILSGSLFHHFPNKESILAQLMEELILLVEDAMERQLAGKREPRDRLRVLVACELQAIHGEIGTGFSILVTEWRSLSPASQAHILALRDRYEQRWLDCLKNLKAAGGLSAEPSLARHFIRGAAMETWHWYKPDGPFTLASLADQLVDLVVHP</sequence>
<dbReference type="PANTHER" id="PTHR30055:SF183">
    <property type="entry name" value="NUCLEOID OCCLUSION FACTOR SLMA"/>
    <property type="match status" value="1"/>
</dbReference>
<evidence type="ECO:0000256" key="2">
    <source>
        <dbReference type="ARBA" id="ARBA00023125"/>
    </source>
</evidence>
<dbReference type="InterPro" id="IPR009057">
    <property type="entry name" value="Homeodomain-like_sf"/>
</dbReference>